<feature type="compositionally biased region" description="Basic and acidic residues" evidence="1">
    <location>
        <begin position="83"/>
        <end position="92"/>
    </location>
</feature>
<dbReference type="STRING" id="1340429.A0A2G4SIE4"/>
<dbReference type="GeneID" id="35443078"/>
<dbReference type="AlphaFoldDB" id="A0A2G4SIE4"/>
<dbReference type="EMBL" id="KZ303864">
    <property type="protein sequence ID" value="PHZ08547.1"/>
    <property type="molecule type" value="Genomic_DNA"/>
</dbReference>
<keyword evidence="3" id="KW-1185">Reference proteome</keyword>
<sequence>MDEEARLKERSEKIERLNNRDYKAYRDNSTKKPSTTEKKLSAAEKKELEIKNKVARSLKSQANGSNRGSRGNIQKGRGKKKNKNDLKGGDIF</sequence>
<protein>
    <submittedName>
        <fullName evidence="2">Uncharacterized protein</fullName>
    </submittedName>
</protein>
<proteinExistence type="predicted"/>
<evidence type="ECO:0000256" key="1">
    <source>
        <dbReference type="SAM" id="MobiDB-lite"/>
    </source>
</evidence>
<dbReference type="Proteomes" id="UP000242254">
    <property type="component" value="Unassembled WGS sequence"/>
</dbReference>
<feature type="compositionally biased region" description="Polar residues" evidence="1">
    <location>
        <begin position="58"/>
        <end position="69"/>
    </location>
</feature>
<feature type="region of interest" description="Disordered" evidence="1">
    <location>
        <begin position="18"/>
        <end position="92"/>
    </location>
</feature>
<name>A0A2G4SIE4_RHIZD</name>
<feature type="compositionally biased region" description="Basic and acidic residues" evidence="1">
    <location>
        <begin position="18"/>
        <end position="52"/>
    </location>
</feature>
<evidence type="ECO:0000313" key="3">
    <source>
        <dbReference type="Proteomes" id="UP000242254"/>
    </source>
</evidence>
<accession>A0A2G4SIE4</accession>
<reference evidence="2 3" key="1">
    <citation type="journal article" date="2016" name="Proc. Natl. Acad. Sci. U.S.A.">
        <title>Lipid metabolic changes in an early divergent fungus govern the establishment of a mutualistic symbiosis with endobacteria.</title>
        <authorList>
            <person name="Lastovetsky O.A."/>
            <person name="Gaspar M.L."/>
            <person name="Mondo S.J."/>
            <person name="LaButti K.M."/>
            <person name="Sandor L."/>
            <person name="Grigoriev I.V."/>
            <person name="Henry S.A."/>
            <person name="Pawlowska T.E."/>
        </authorList>
    </citation>
    <scope>NUCLEOTIDE SEQUENCE [LARGE SCALE GENOMIC DNA]</scope>
    <source>
        <strain evidence="2 3">ATCC 52813</strain>
    </source>
</reference>
<gene>
    <name evidence="2" type="ORF">RHIMIDRAFT_268859</name>
</gene>
<evidence type="ECO:0000313" key="2">
    <source>
        <dbReference type="EMBL" id="PHZ08547.1"/>
    </source>
</evidence>
<dbReference type="RefSeq" id="XP_023462255.1">
    <property type="nucleotide sequence ID" value="XM_023612089.1"/>
</dbReference>
<organism evidence="2 3">
    <name type="scientific">Rhizopus microsporus ATCC 52813</name>
    <dbReference type="NCBI Taxonomy" id="1340429"/>
    <lineage>
        <taxon>Eukaryota</taxon>
        <taxon>Fungi</taxon>
        <taxon>Fungi incertae sedis</taxon>
        <taxon>Mucoromycota</taxon>
        <taxon>Mucoromycotina</taxon>
        <taxon>Mucoromycetes</taxon>
        <taxon>Mucorales</taxon>
        <taxon>Mucorineae</taxon>
        <taxon>Rhizopodaceae</taxon>
        <taxon>Rhizopus</taxon>
    </lineage>
</organism>